<dbReference type="PANTHER" id="PTHR46825:SF9">
    <property type="entry name" value="BETA-LACTAMASE-RELATED DOMAIN-CONTAINING PROTEIN"/>
    <property type="match status" value="1"/>
</dbReference>
<dbReference type="Pfam" id="PF00144">
    <property type="entry name" value="Beta-lactamase"/>
    <property type="match status" value="1"/>
</dbReference>
<gene>
    <name evidence="2" type="primary">pbpE_2</name>
    <name evidence="2" type="ORF">CLORY_09600</name>
</gene>
<organism evidence="2 3">
    <name type="scientific">Clostridium oryzae</name>
    <dbReference type="NCBI Taxonomy" id="1450648"/>
    <lineage>
        <taxon>Bacteria</taxon>
        <taxon>Bacillati</taxon>
        <taxon>Bacillota</taxon>
        <taxon>Clostridia</taxon>
        <taxon>Eubacteriales</taxon>
        <taxon>Clostridiaceae</taxon>
        <taxon>Clostridium</taxon>
    </lineage>
</organism>
<dbReference type="RefSeq" id="WP_079422391.1">
    <property type="nucleotide sequence ID" value="NZ_MZGV01000007.1"/>
</dbReference>
<name>A0A1V4IV13_9CLOT</name>
<dbReference type="OrthoDB" id="9797709at2"/>
<evidence type="ECO:0000313" key="2">
    <source>
        <dbReference type="EMBL" id="OPJ63776.1"/>
    </source>
</evidence>
<dbReference type="InterPro" id="IPR012338">
    <property type="entry name" value="Beta-lactam/transpept-like"/>
</dbReference>
<sequence>MDNELSKKINALYVENEYFKDFNGYIFIKKGLNVIFEQSFGMADFTEMKKHNRDTIFCIASITKQFTAMCILMLDQWGVISIDDCIGKYLSDFKRGAHIKIKDMLNMTSGMPEYWCNSRWKEIEGITEEYVYDFIKTLEDYKPVGEQFEYCNSNYIVLGVLIEKVSGIKYEEFLQKYIFAPLHMERSGCIPYKPNLENIATGYKSPRIAHREKQTQLFSFFAAGSIYSTVVDLSKWDQALYTNKFINNRRLDQMFSPMLGGYGMGWYIENDKVWHGGDLPGFSTRITRFPKSQLLIIMLCNTDGCEESNMCHYAELVERLLRVGHNRK</sequence>
<evidence type="ECO:0000313" key="3">
    <source>
        <dbReference type="Proteomes" id="UP000190080"/>
    </source>
</evidence>
<dbReference type="Gene3D" id="3.40.710.10">
    <property type="entry name" value="DD-peptidase/beta-lactamase superfamily"/>
    <property type="match status" value="1"/>
</dbReference>
<protein>
    <submittedName>
        <fullName evidence="2">Penicillin-binding protein 4</fullName>
    </submittedName>
</protein>
<proteinExistence type="predicted"/>
<feature type="domain" description="Beta-lactamase-related" evidence="1">
    <location>
        <begin position="33"/>
        <end position="305"/>
    </location>
</feature>
<evidence type="ECO:0000259" key="1">
    <source>
        <dbReference type="Pfam" id="PF00144"/>
    </source>
</evidence>
<keyword evidence="3" id="KW-1185">Reference proteome</keyword>
<dbReference type="STRING" id="1450648.CLORY_09600"/>
<dbReference type="Proteomes" id="UP000190080">
    <property type="component" value="Unassembled WGS sequence"/>
</dbReference>
<dbReference type="PANTHER" id="PTHR46825">
    <property type="entry name" value="D-ALANYL-D-ALANINE-CARBOXYPEPTIDASE/ENDOPEPTIDASE AMPH"/>
    <property type="match status" value="1"/>
</dbReference>
<dbReference type="AlphaFoldDB" id="A0A1V4IV13"/>
<dbReference type="InterPro" id="IPR050491">
    <property type="entry name" value="AmpC-like"/>
</dbReference>
<dbReference type="EMBL" id="MZGV01000007">
    <property type="protein sequence ID" value="OPJ63776.1"/>
    <property type="molecule type" value="Genomic_DNA"/>
</dbReference>
<accession>A0A1V4IV13</accession>
<reference evidence="2 3" key="1">
    <citation type="submission" date="2017-03" db="EMBL/GenBank/DDBJ databases">
        <title>Genome sequence of Clostridium oryzae DSM 28571.</title>
        <authorList>
            <person name="Poehlein A."/>
            <person name="Daniel R."/>
        </authorList>
    </citation>
    <scope>NUCLEOTIDE SEQUENCE [LARGE SCALE GENOMIC DNA]</scope>
    <source>
        <strain evidence="2 3">DSM 28571</strain>
    </source>
</reference>
<dbReference type="InterPro" id="IPR001466">
    <property type="entry name" value="Beta-lactam-related"/>
</dbReference>
<comment type="caution">
    <text evidence="2">The sequence shown here is derived from an EMBL/GenBank/DDBJ whole genome shotgun (WGS) entry which is preliminary data.</text>
</comment>
<dbReference type="SUPFAM" id="SSF56601">
    <property type="entry name" value="beta-lactamase/transpeptidase-like"/>
    <property type="match status" value="1"/>
</dbReference>